<accession>A0A8J7UV15</accession>
<gene>
    <name evidence="1" type="ORF">NATSA_05240</name>
</gene>
<dbReference type="AlphaFoldDB" id="A0A8J7UV15"/>
<sequence>MLRYKGYHGNVAFDEEAGLFHGEVVDLRDVITFQGKSVDELQQAFHDSVDDYLDFCQQRGEDPDKPFTGRLMLRLPTEVHRSVYVRAKREGKSLNEYITEKLSQTN</sequence>
<dbReference type="GO" id="GO:0006355">
    <property type="term" value="P:regulation of DNA-templated transcription"/>
    <property type="evidence" value="ECO:0007669"/>
    <property type="project" value="InterPro"/>
</dbReference>
<keyword evidence="2" id="KW-1185">Reference proteome</keyword>
<dbReference type="Proteomes" id="UP000673975">
    <property type="component" value="Unassembled WGS sequence"/>
</dbReference>
<dbReference type="InterPro" id="IPR035069">
    <property type="entry name" value="TTHA1013/TTHA0281-like"/>
</dbReference>
<name>A0A8J7UV15_9BACT</name>
<dbReference type="SUPFAM" id="SSF143100">
    <property type="entry name" value="TTHA1013/TTHA0281-like"/>
    <property type="match status" value="1"/>
</dbReference>
<dbReference type="InterPro" id="IPR008651">
    <property type="entry name" value="Uncharacterised_HicB"/>
</dbReference>
<dbReference type="Pfam" id="PF05534">
    <property type="entry name" value="HicB"/>
    <property type="match status" value="1"/>
</dbReference>
<comment type="caution">
    <text evidence="1">The sequence shown here is derived from an EMBL/GenBank/DDBJ whole genome shotgun (WGS) entry which is preliminary data.</text>
</comment>
<dbReference type="EMBL" id="JAFIDN010000003">
    <property type="protein sequence ID" value="MBP3192061.1"/>
    <property type="molecule type" value="Genomic_DNA"/>
</dbReference>
<dbReference type="InterPro" id="IPR010985">
    <property type="entry name" value="Ribbon_hlx_hlx"/>
</dbReference>
<evidence type="ECO:0000313" key="2">
    <source>
        <dbReference type="Proteomes" id="UP000673975"/>
    </source>
</evidence>
<organism evidence="1 2">
    <name type="scientific">Natronogracilivirga saccharolytica</name>
    <dbReference type="NCBI Taxonomy" id="2812953"/>
    <lineage>
        <taxon>Bacteria</taxon>
        <taxon>Pseudomonadati</taxon>
        <taxon>Balneolota</taxon>
        <taxon>Balneolia</taxon>
        <taxon>Balneolales</taxon>
        <taxon>Cyclonatronaceae</taxon>
        <taxon>Natronogracilivirga</taxon>
    </lineage>
</organism>
<reference evidence="1" key="1">
    <citation type="submission" date="2021-02" db="EMBL/GenBank/DDBJ databases">
        <title>Natronogracilivirga saccharolytica gen. nov. sp. nov. a new anaerobic, haloalkiliphilic carbohydrate-fermenting bacterium from soda lake and proposing of Cyclonatronumiaceae fam. nov. in the phylum Balneolaeota.</title>
        <authorList>
            <person name="Zhilina T.N."/>
            <person name="Sorokin D.Y."/>
            <person name="Zavarzina D.G."/>
            <person name="Toshchakov S.V."/>
            <person name="Kublanov I.V."/>
        </authorList>
    </citation>
    <scope>NUCLEOTIDE SEQUENCE</scope>
    <source>
        <strain evidence="1">Z-1702</strain>
    </source>
</reference>
<protein>
    <submittedName>
        <fullName evidence="1">Type II toxin-antitoxin system HicB family antitoxin</fullName>
    </submittedName>
</protein>
<dbReference type="SUPFAM" id="SSF47598">
    <property type="entry name" value="Ribbon-helix-helix"/>
    <property type="match status" value="1"/>
</dbReference>
<dbReference type="RefSeq" id="WP_210510957.1">
    <property type="nucleotide sequence ID" value="NZ_JAFIDN010000003.1"/>
</dbReference>
<proteinExistence type="predicted"/>
<evidence type="ECO:0000313" key="1">
    <source>
        <dbReference type="EMBL" id="MBP3192061.1"/>
    </source>
</evidence>